<evidence type="ECO:0000313" key="2">
    <source>
        <dbReference type="EMBL" id="KAK8896160.1"/>
    </source>
</evidence>
<accession>A0ABR2KYI3</accession>
<keyword evidence="3" id="KW-1185">Reference proteome</keyword>
<evidence type="ECO:0000313" key="3">
    <source>
        <dbReference type="Proteomes" id="UP001470230"/>
    </source>
</evidence>
<sequence>MGIFSSCCQKSSFPDKRDALRSGGRIQVERNDTEDPHAPLLTKKSNLSQLPNPDKDFDDFVENLSTDDGEIPDEAEIDEILNEKQD</sequence>
<feature type="compositionally biased region" description="Basic and acidic residues" evidence="1">
    <location>
        <begin position="27"/>
        <end position="37"/>
    </location>
</feature>
<evidence type="ECO:0008006" key="4">
    <source>
        <dbReference type="Google" id="ProtNLM"/>
    </source>
</evidence>
<dbReference type="EMBL" id="JAPFFF010000002">
    <property type="protein sequence ID" value="KAK8896160.1"/>
    <property type="molecule type" value="Genomic_DNA"/>
</dbReference>
<gene>
    <name evidence="2" type="ORF">M9Y10_014054</name>
</gene>
<organism evidence="2 3">
    <name type="scientific">Tritrichomonas musculus</name>
    <dbReference type="NCBI Taxonomy" id="1915356"/>
    <lineage>
        <taxon>Eukaryota</taxon>
        <taxon>Metamonada</taxon>
        <taxon>Parabasalia</taxon>
        <taxon>Tritrichomonadida</taxon>
        <taxon>Tritrichomonadidae</taxon>
        <taxon>Tritrichomonas</taxon>
    </lineage>
</organism>
<proteinExistence type="predicted"/>
<feature type="compositionally biased region" description="Acidic residues" evidence="1">
    <location>
        <begin position="56"/>
        <end position="80"/>
    </location>
</feature>
<protein>
    <recommendedName>
        <fullName evidence="4">Cytoplasmic envelopment protein 3</fullName>
    </recommendedName>
</protein>
<reference evidence="2 3" key="1">
    <citation type="submission" date="2024-04" db="EMBL/GenBank/DDBJ databases">
        <title>Tritrichomonas musculus Genome.</title>
        <authorList>
            <person name="Alves-Ferreira E."/>
            <person name="Grigg M."/>
            <person name="Lorenzi H."/>
            <person name="Galac M."/>
        </authorList>
    </citation>
    <scope>NUCLEOTIDE SEQUENCE [LARGE SCALE GENOMIC DNA]</scope>
    <source>
        <strain evidence="2 3">EAF2021</strain>
    </source>
</reference>
<name>A0ABR2KYI3_9EUKA</name>
<dbReference type="Proteomes" id="UP001470230">
    <property type="component" value="Unassembled WGS sequence"/>
</dbReference>
<feature type="region of interest" description="Disordered" evidence="1">
    <location>
        <begin position="1"/>
        <end position="86"/>
    </location>
</feature>
<evidence type="ECO:0000256" key="1">
    <source>
        <dbReference type="SAM" id="MobiDB-lite"/>
    </source>
</evidence>
<comment type="caution">
    <text evidence="2">The sequence shown here is derived from an EMBL/GenBank/DDBJ whole genome shotgun (WGS) entry which is preliminary data.</text>
</comment>
<feature type="compositionally biased region" description="Polar residues" evidence="1">
    <location>
        <begin position="1"/>
        <end position="12"/>
    </location>
</feature>